<dbReference type="Gene3D" id="3.40.50.10490">
    <property type="entry name" value="Glucose-6-phosphate isomerase like protein, domain 1"/>
    <property type="match status" value="1"/>
</dbReference>
<dbReference type="Pfam" id="PF01380">
    <property type="entry name" value="SIS"/>
    <property type="match status" value="1"/>
</dbReference>
<dbReference type="CDD" id="cd05013">
    <property type="entry name" value="SIS_RpiR"/>
    <property type="match status" value="1"/>
</dbReference>
<dbReference type="GO" id="GO:0003677">
    <property type="term" value="F:DNA binding"/>
    <property type="evidence" value="ECO:0007669"/>
    <property type="project" value="UniProtKB-KW"/>
</dbReference>
<evidence type="ECO:0000256" key="3">
    <source>
        <dbReference type="ARBA" id="ARBA00023163"/>
    </source>
</evidence>
<proteinExistence type="predicted"/>
<sequence length="263" mass="30245">MQEDIFILIESYRKNFTDVEQVIADYFLSKKEAIHMDELAKLISVSKASITRFCKKIGLNNYKELIFLYNLSLKRERERLSVASDVTSAYHSIATRSDVTYSPDDVDDFCHELYQHKIIHFFGRGFNSYAGADFQLKFSRMGKYVRIISDERSIALSANSAEKDELIVVVSLRGEDEQMQESLGIAKEKNVPILLITSNQHSPLIPFANNVLFAAGFTREESLGIISPQVPILIQLDIVYERYIQLYSENIQKWIKSEEILHS</sequence>
<dbReference type="RefSeq" id="WP_014124534.1">
    <property type="nucleotide sequence ID" value="NC_016052.1"/>
</dbReference>
<feature type="domain" description="SIS" evidence="5">
    <location>
        <begin position="109"/>
        <end position="249"/>
    </location>
</feature>
<dbReference type="PANTHER" id="PTHR30514">
    <property type="entry name" value="GLUCOKINASE"/>
    <property type="match status" value="1"/>
</dbReference>
<dbReference type="PROSITE" id="PS51464">
    <property type="entry name" value="SIS"/>
    <property type="match status" value="1"/>
</dbReference>
<dbReference type="Proteomes" id="UP000002663">
    <property type="component" value="Chromosome"/>
</dbReference>
<evidence type="ECO:0000313" key="7">
    <source>
        <dbReference type="Proteomes" id="UP000002663"/>
    </source>
</evidence>
<evidence type="ECO:0000313" key="6">
    <source>
        <dbReference type="EMBL" id="BAK94477.1"/>
    </source>
</evidence>
<dbReference type="PANTHER" id="PTHR30514:SF10">
    <property type="entry name" value="MURR_RPIR FAMILY TRANSCRIPTIONAL REGULATOR"/>
    <property type="match status" value="1"/>
</dbReference>
<evidence type="ECO:0000256" key="2">
    <source>
        <dbReference type="ARBA" id="ARBA00023125"/>
    </source>
</evidence>
<dbReference type="GO" id="GO:0097367">
    <property type="term" value="F:carbohydrate derivative binding"/>
    <property type="evidence" value="ECO:0007669"/>
    <property type="project" value="InterPro"/>
</dbReference>
<dbReference type="InterPro" id="IPR001347">
    <property type="entry name" value="SIS_dom"/>
</dbReference>
<dbReference type="Gene3D" id="1.10.10.10">
    <property type="entry name" value="Winged helix-like DNA-binding domain superfamily/Winged helix DNA-binding domain"/>
    <property type="match status" value="1"/>
</dbReference>
<dbReference type="SUPFAM" id="SSF53697">
    <property type="entry name" value="SIS domain"/>
    <property type="match status" value="1"/>
</dbReference>
<dbReference type="GO" id="GO:0003700">
    <property type="term" value="F:DNA-binding transcription factor activity"/>
    <property type="evidence" value="ECO:0007669"/>
    <property type="project" value="InterPro"/>
</dbReference>
<gene>
    <name evidence="6" type="ordered locus">TEH_11500</name>
</gene>
<organism evidence="6 7">
    <name type="scientific">Tetragenococcus halophilus (strain DSM 20338 / JCM 20259 / NCIMB 9735 / NBRC 12172)</name>
    <name type="common">Pediococcus halophilus</name>
    <dbReference type="NCBI Taxonomy" id="945021"/>
    <lineage>
        <taxon>Bacteria</taxon>
        <taxon>Bacillati</taxon>
        <taxon>Bacillota</taxon>
        <taxon>Bacilli</taxon>
        <taxon>Lactobacillales</taxon>
        <taxon>Enterococcaceae</taxon>
        <taxon>Tetragenococcus</taxon>
    </lineage>
</organism>
<dbReference type="InterPro" id="IPR000281">
    <property type="entry name" value="HTH_RpiR"/>
</dbReference>
<dbReference type="KEGG" id="thl:TEH_11500"/>
<keyword evidence="2" id="KW-0238">DNA-binding</keyword>
<keyword evidence="1" id="KW-0805">Transcription regulation</keyword>
<evidence type="ECO:0000256" key="1">
    <source>
        <dbReference type="ARBA" id="ARBA00023015"/>
    </source>
</evidence>
<dbReference type="AlphaFoldDB" id="A0AAN1SGI9"/>
<dbReference type="InterPro" id="IPR036388">
    <property type="entry name" value="WH-like_DNA-bd_sf"/>
</dbReference>
<keyword evidence="3" id="KW-0804">Transcription</keyword>
<evidence type="ECO:0000259" key="4">
    <source>
        <dbReference type="PROSITE" id="PS51071"/>
    </source>
</evidence>
<dbReference type="InterPro" id="IPR009057">
    <property type="entry name" value="Homeodomain-like_sf"/>
</dbReference>
<accession>A0AAN1SGI9</accession>
<reference evidence="6 7" key="1">
    <citation type="submission" date="2011-01" db="EMBL/GenBank/DDBJ databases">
        <title>Whole genome sequence of Tetragenococcus halophilus NBRC 12172.</title>
        <authorList>
            <person name="Nakazawa H."/>
            <person name="Omata S."/>
            <person name="Koga C."/>
            <person name="Watanabe Y."/>
            <person name="Katano Y."/>
            <person name="Ito N."/>
            <person name="Tsukatani N."/>
            <person name="Ankai A."/>
            <person name="Oguchi A."/>
            <person name="Fukui S."/>
            <person name="Yashiro I."/>
            <person name="Kamata S."/>
            <person name="Hashimoto Y."/>
            <person name="Yamazaki J."/>
            <person name="Taguchi H."/>
            <person name="Tanaka A."/>
            <person name="Koyama T."/>
            <person name="Ichige A."/>
            <person name="Hanya Y."/>
            <person name="Tanikawa S."/>
            <person name="Yamazaki S."/>
            <person name="Fujita N."/>
        </authorList>
    </citation>
    <scope>NUCLEOTIDE SEQUENCE [LARGE SCALE GENOMIC DNA]</scope>
    <source>
        <strain evidence="7">DSM 20338 / JCM 20259 / NCIMB 9735 / NBRC 12172</strain>
    </source>
</reference>
<protein>
    <submittedName>
        <fullName evidence="6">RpiR family transcriptional regulator</fullName>
    </submittedName>
</protein>
<dbReference type="EMBL" id="AP012046">
    <property type="protein sequence ID" value="BAK94477.1"/>
    <property type="molecule type" value="Genomic_DNA"/>
</dbReference>
<evidence type="ECO:0000259" key="5">
    <source>
        <dbReference type="PROSITE" id="PS51464"/>
    </source>
</evidence>
<dbReference type="GO" id="GO:1901135">
    <property type="term" value="P:carbohydrate derivative metabolic process"/>
    <property type="evidence" value="ECO:0007669"/>
    <property type="project" value="InterPro"/>
</dbReference>
<dbReference type="Pfam" id="PF01418">
    <property type="entry name" value="HTH_6"/>
    <property type="match status" value="1"/>
</dbReference>
<dbReference type="InterPro" id="IPR035472">
    <property type="entry name" value="RpiR-like_SIS"/>
</dbReference>
<dbReference type="InterPro" id="IPR047640">
    <property type="entry name" value="RpiR-like"/>
</dbReference>
<feature type="domain" description="HTH rpiR-type" evidence="4">
    <location>
        <begin position="3"/>
        <end position="76"/>
    </location>
</feature>
<dbReference type="SUPFAM" id="SSF46689">
    <property type="entry name" value="Homeodomain-like"/>
    <property type="match status" value="1"/>
</dbReference>
<dbReference type="PROSITE" id="PS51071">
    <property type="entry name" value="HTH_RPIR"/>
    <property type="match status" value="1"/>
</dbReference>
<dbReference type="InterPro" id="IPR046348">
    <property type="entry name" value="SIS_dom_sf"/>
</dbReference>
<name>A0AAN1SGI9_TETHN</name>